<feature type="compositionally biased region" description="Basic and acidic residues" evidence="9">
    <location>
        <begin position="905"/>
        <end position="921"/>
    </location>
</feature>
<evidence type="ECO:0000256" key="6">
    <source>
        <dbReference type="ARBA" id="ARBA00022771"/>
    </source>
</evidence>
<dbReference type="PROSITE" id="PS50081">
    <property type="entry name" value="ZF_DAG_PE_2"/>
    <property type="match status" value="1"/>
</dbReference>
<feature type="region of interest" description="Disordered" evidence="9">
    <location>
        <begin position="1098"/>
        <end position="1168"/>
    </location>
</feature>
<accession>A0A8J4T485</accession>
<keyword evidence="8" id="KW-0175">Coiled coil</keyword>
<evidence type="ECO:0000256" key="5">
    <source>
        <dbReference type="ARBA" id="ARBA00022723"/>
    </source>
</evidence>
<dbReference type="Gene3D" id="1.20.900.10">
    <property type="entry name" value="Dbl homology (DH) domain"/>
    <property type="match status" value="1"/>
</dbReference>
<dbReference type="GO" id="GO:0005085">
    <property type="term" value="F:guanyl-nucleotide exchange factor activity"/>
    <property type="evidence" value="ECO:0007669"/>
    <property type="project" value="UniProtKB-KW"/>
</dbReference>
<feature type="region of interest" description="Disordered" evidence="9">
    <location>
        <begin position="122"/>
        <end position="355"/>
    </location>
</feature>
<dbReference type="Pfam" id="PF17838">
    <property type="entry name" value="PH_16"/>
    <property type="match status" value="1"/>
</dbReference>
<dbReference type="Pfam" id="PF00621">
    <property type="entry name" value="RhoGEF"/>
    <property type="match status" value="1"/>
</dbReference>
<dbReference type="GO" id="GO:0015629">
    <property type="term" value="C:actin cytoskeleton"/>
    <property type="evidence" value="ECO:0007669"/>
    <property type="project" value="TreeGrafter"/>
</dbReference>
<dbReference type="SMART" id="SM00233">
    <property type="entry name" value="PH"/>
    <property type="match status" value="1"/>
</dbReference>
<feature type="compositionally biased region" description="Polar residues" evidence="9">
    <location>
        <begin position="1244"/>
        <end position="1263"/>
    </location>
</feature>
<dbReference type="InterPro" id="IPR035899">
    <property type="entry name" value="DBL_dom_sf"/>
</dbReference>
<dbReference type="SMART" id="SM00109">
    <property type="entry name" value="C1"/>
    <property type="match status" value="1"/>
</dbReference>
<feature type="compositionally biased region" description="Basic and acidic residues" evidence="9">
    <location>
        <begin position="324"/>
        <end position="343"/>
    </location>
</feature>
<keyword evidence="3" id="KW-0597">Phosphoprotein</keyword>
<sequence length="1331" mass="150097">IHREEEEEEVLYSLDSADLKQECRKASAETDVPLESVCRSISATSLPGSESISDGDSLLGPDTTDDSAFKQNEDTLTLTSGISMTESVSTDDSSIAHPVGETEEEEKKDRLAEVLERAALLCSTGRSHSPSRRHSWGPSKDHAGESDMGQRSVVDAEDGEKPAPGHRRSMSWCPSHVPHTEMDEMNSRSYSLEGLATEDDVKMPSVQHSTHSSVMEREERGSLASLTEEENESNAGDNSSLDSQKSVQDVGFIPPPHTLTKSVSMSAISPRDLDDCMTSASAAGGALENSISEEDPAPLRSDFEVKPTKVSRTFSYLKSKMSKKSKEKDRDKNKDGKEKEKKSSNNHLFLSPLTPPPSPCLQCNRPISTKEALTCTNCNVYVHKGCRDGLPVCAKVKMKQQSVTDGAPPPGVLSRGKSASARERPLSSFLVPEDPVSLPVPPPRKNTTIMPFNSGSLSKSISISNIAGQADDAPLKPLRILSQSTDSLNKLGKVNESTESLTDEGAELMDSHLMAEFEADVRELEADSWSSTVDKKYLKQKKKDVVKRQDVIYELIQTEMHHVRTLRIMADVYSKGLQKEVQVEVKTLEKMFPVLEELLELHTTFFTNLLERRKEAREEQRGGDGGFAIRRIGDVLLGQVTGSNAENMKRVYGKFCSHHNEAVNIYKELHTRDKRFQAFIKKKMSSAVVRRLSIPECILLVTQRITKYPVLLQRLLQHTREPEEEQMDVTEALRQMKEVLTAVDSRVNEYEKRQRLKEVYNRTDSKSIMRMKSGQMFAREDLVRGRKLFHDGPLQLKNAAGRLKDVQALLLSDVIVFLQEKDQKYVFASLDQRSTVISLQKLIVREVANEERGLFFITAGIEKPEMVEVHASSKDERNTWMQLIQNTTTSTDKDDDEGIPSENEEDKRLQESKNKEMKEQLQKKDEQIVTLLEEKVRLFRELCDCANQDESSFRNRMMFRATSDVTKGEPIIKDALKEVETLQELVNSGVMGQQVCVGAEDSSVCAGSVSLPRRAETFGGFDCHQINISKNGDREEADDLRRTESDSVLKKGGTANLLLLHKRNSEVLQSVTRLHDLLNTLQAVVVQQDTFIEEQRQALSSPSLRHPSISSASSISSLSSCSSRPSSLMEQEKQRQEEKVREEERRRREEDDRRRREEQEEMRRREEDLALREGRLAAVEEEAQRRREALQREQEELSSRKEEYQRELLRLRDDQKRLDRDRDQLRTHTLQQHMEQDSVEPRPRSSSTASEDSLKFLSSTEASESMEVFSRADSKRRAKTLIPFSSVSGQKGGATEQHGQIPTRLLQLAKPKDKKEKKKKKGKGGQQNPAT</sequence>
<evidence type="ECO:0000256" key="9">
    <source>
        <dbReference type="SAM" id="MobiDB-lite"/>
    </source>
</evidence>
<dbReference type="GO" id="GO:0035023">
    <property type="term" value="P:regulation of Rho protein signal transduction"/>
    <property type="evidence" value="ECO:0007669"/>
    <property type="project" value="TreeGrafter"/>
</dbReference>
<organism evidence="13 14">
    <name type="scientific">Clarias magur</name>
    <name type="common">Asian catfish</name>
    <name type="synonym">Macropteronotus magur</name>
    <dbReference type="NCBI Taxonomy" id="1594786"/>
    <lineage>
        <taxon>Eukaryota</taxon>
        <taxon>Metazoa</taxon>
        <taxon>Chordata</taxon>
        <taxon>Craniata</taxon>
        <taxon>Vertebrata</taxon>
        <taxon>Euteleostomi</taxon>
        <taxon>Actinopterygii</taxon>
        <taxon>Neopterygii</taxon>
        <taxon>Teleostei</taxon>
        <taxon>Ostariophysi</taxon>
        <taxon>Siluriformes</taxon>
        <taxon>Clariidae</taxon>
        <taxon>Clarias</taxon>
    </lineage>
</organism>
<dbReference type="InterPro" id="IPR011993">
    <property type="entry name" value="PH-like_dom_sf"/>
</dbReference>
<dbReference type="GO" id="GO:0071875">
    <property type="term" value="P:adrenergic receptor signaling pathway"/>
    <property type="evidence" value="ECO:0007669"/>
    <property type="project" value="TreeGrafter"/>
</dbReference>
<feature type="domain" description="DH" evidence="11">
    <location>
        <begin position="547"/>
        <end position="746"/>
    </location>
</feature>
<comment type="subcellular location">
    <subcellularLocation>
        <location evidence="1">Cytoplasm</location>
    </subcellularLocation>
</comment>
<keyword evidence="5" id="KW-0479">Metal-binding</keyword>
<evidence type="ECO:0000259" key="10">
    <source>
        <dbReference type="PROSITE" id="PS50003"/>
    </source>
</evidence>
<dbReference type="PANTHER" id="PTHR13944:SF18">
    <property type="entry name" value="A-KINASE ANCHOR PROTEIN 13"/>
    <property type="match status" value="1"/>
</dbReference>
<dbReference type="Gene3D" id="2.30.29.30">
    <property type="entry name" value="Pleckstrin-homology domain (PH domain)/Phosphotyrosine-binding domain (PTB)"/>
    <property type="match status" value="1"/>
</dbReference>
<evidence type="ECO:0000259" key="12">
    <source>
        <dbReference type="PROSITE" id="PS50081"/>
    </source>
</evidence>
<dbReference type="InterPro" id="IPR002219">
    <property type="entry name" value="PKC_DAG/PE"/>
</dbReference>
<dbReference type="OrthoDB" id="28045at2759"/>
<feature type="domain" description="PH" evidence="10">
    <location>
        <begin position="787"/>
        <end position="889"/>
    </location>
</feature>
<dbReference type="GO" id="GO:0005737">
    <property type="term" value="C:cytoplasm"/>
    <property type="evidence" value="ECO:0007669"/>
    <property type="project" value="UniProtKB-SubCell"/>
</dbReference>
<feature type="region of interest" description="Disordered" evidence="9">
    <location>
        <begin position="43"/>
        <end position="110"/>
    </location>
</feature>
<dbReference type="CDD" id="cd00160">
    <property type="entry name" value="RhoGEF"/>
    <property type="match status" value="1"/>
</dbReference>
<feature type="compositionally biased region" description="Polar residues" evidence="9">
    <location>
        <begin position="74"/>
        <end position="93"/>
    </location>
</feature>
<dbReference type="EMBL" id="QNUK01001064">
    <property type="protein sequence ID" value="KAF5887852.1"/>
    <property type="molecule type" value="Genomic_DNA"/>
</dbReference>
<feature type="compositionally biased region" description="Basic and acidic residues" evidence="9">
    <location>
        <begin position="1130"/>
        <end position="1168"/>
    </location>
</feature>
<protein>
    <submittedName>
        <fullName evidence="13">A-kinase anchor protein 13-like</fullName>
    </submittedName>
</protein>
<feature type="compositionally biased region" description="Polar residues" evidence="9">
    <location>
        <begin position="43"/>
        <end position="54"/>
    </location>
</feature>
<keyword evidence="6" id="KW-0863">Zinc-finger</keyword>
<dbReference type="PROSITE" id="PS50010">
    <property type="entry name" value="DH_2"/>
    <property type="match status" value="1"/>
</dbReference>
<evidence type="ECO:0000313" key="14">
    <source>
        <dbReference type="Proteomes" id="UP000727407"/>
    </source>
</evidence>
<dbReference type="InterPro" id="IPR051632">
    <property type="entry name" value="Rho_GEF"/>
</dbReference>
<evidence type="ECO:0000256" key="1">
    <source>
        <dbReference type="ARBA" id="ARBA00004496"/>
    </source>
</evidence>
<dbReference type="InterPro" id="IPR001849">
    <property type="entry name" value="PH_domain"/>
</dbReference>
<dbReference type="GO" id="GO:0016020">
    <property type="term" value="C:membrane"/>
    <property type="evidence" value="ECO:0007669"/>
    <property type="project" value="TreeGrafter"/>
</dbReference>
<dbReference type="Proteomes" id="UP000727407">
    <property type="component" value="Unassembled WGS sequence"/>
</dbReference>
<dbReference type="PANTHER" id="PTHR13944">
    <property type="entry name" value="AGAP007712-PA"/>
    <property type="match status" value="1"/>
</dbReference>
<dbReference type="InterPro" id="IPR000219">
    <property type="entry name" value="DH_dom"/>
</dbReference>
<feature type="compositionally biased region" description="Basic and acidic residues" evidence="9">
    <location>
        <begin position="1193"/>
        <end position="1226"/>
    </location>
</feature>
<feature type="compositionally biased region" description="Low complexity" evidence="9">
    <location>
        <begin position="1099"/>
        <end position="1129"/>
    </location>
</feature>
<dbReference type="SUPFAM" id="SSF50729">
    <property type="entry name" value="PH domain-like"/>
    <property type="match status" value="1"/>
</dbReference>
<dbReference type="GO" id="GO:0005078">
    <property type="term" value="F:MAP-kinase scaffold activity"/>
    <property type="evidence" value="ECO:0007669"/>
    <property type="project" value="TreeGrafter"/>
</dbReference>
<feature type="region of interest" description="Disordered" evidence="9">
    <location>
        <begin position="886"/>
        <end position="921"/>
    </location>
</feature>
<keyword evidence="7" id="KW-0862">Zinc</keyword>
<evidence type="ECO:0000256" key="3">
    <source>
        <dbReference type="ARBA" id="ARBA00022553"/>
    </source>
</evidence>
<feature type="compositionally biased region" description="Basic and acidic residues" evidence="9">
    <location>
        <begin position="1234"/>
        <end position="1243"/>
    </location>
</feature>
<name>A0A8J4T485_CLAMG</name>
<dbReference type="GO" id="GO:0043123">
    <property type="term" value="P:positive regulation of canonical NF-kappaB signal transduction"/>
    <property type="evidence" value="ECO:0007669"/>
    <property type="project" value="TreeGrafter"/>
</dbReference>
<dbReference type="PROSITE" id="PS00479">
    <property type="entry name" value="ZF_DAG_PE_1"/>
    <property type="match status" value="1"/>
</dbReference>
<keyword evidence="4" id="KW-0344">Guanine-nucleotide releasing factor</keyword>
<dbReference type="SUPFAM" id="SSF57889">
    <property type="entry name" value="Cysteine-rich domain"/>
    <property type="match status" value="1"/>
</dbReference>
<evidence type="ECO:0000256" key="4">
    <source>
        <dbReference type="ARBA" id="ARBA00022658"/>
    </source>
</evidence>
<dbReference type="InterPro" id="IPR041020">
    <property type="entry name" value="PH_16"/>
</dbReference>
<feature type="compositionally biased region" description="Polar residues" evidence="9">
    <location>
        <begin position="233"/>
        <end position="247"/>
    </location>
</feature>
<dbReference type="GO" id="GO:0008270">
    <property type="term" value="F:zinc ion binding"/>
    <property type="evidence" value="ECO:0007669"/>
    <property type="project" value="UniProtKB-KW"/>
</dbReference>
<dbReference type="CDD" id="cd20878">
    <property type="entry name" value="C1_AKAP13"/>
    <property type="match status" value="1"/>
</dbReference>
<feature type="domain" description="Phorbol-ester/DAG-type" evidence="12">
    <location>
        <begin position="346"/>
        <end position="393"/>
    </location>
</feature>
<evidence type="ECO:0000256" key="7">
    <source>
        <dbReference type="ARBA" id="ARBA00022833"/>
    </source>
</evidence>
<keyword evidence="14" id="KW-1185">Reference proteome</keyword>
<keyword evidence="2" id="KW-0963">Cytoplasm</keyword>
<dbReference type="Gene3D" id="3.30.60.20">
    <property type="match status" value="1"/>
</dbReference>
<evidence type="ECO:0000259" key="11">
    <source>
        <dbReference type="PROSITE" id="PS50010"/>
    </source>
</evidence>
<dbReference type="SMART" id="SM00325">
    <property type="entry name" value="RhoGEF"/>
    <property type="match status" value="1"/>
</dbReference>
<dbReference type="SUPFAM" id="SSF48065">
    <property type="entry name" value="DBL homology domain (DH-domain)"/>
    <property type="match status" value="1"/>
</dbReference>
<dbReference type="FunFam" id="2.30.29.30:FF:000021">
    <property type="entry name" value="Rho guanine nucleotide exchange factor 2"/>
    <property type="match status" value="1"/>
</dbReference>
<dbReference type="FunFam" id="1.20.900.10:FF:000004">
    <property type="entry name" value="Rho guanine nucleotide exchange factor 2"/>
    <property type="match status" value="1"/>
</dbReference>
<reference evidence="13" key="1">
    <citation type="submission" date="2020-07" db="EMBL/GenBank/DDBJ databases">
        <title>Clarias magur genome sequencing, assembly and annotation.</title>
        <authorList>
            <person name="Kushwaha B."/>
            <person name="Kumar R."/>
            <person name="Das P."/>
            <person name="Joshi C.G."/>
            <person name="Kumar D."/>
            <person name="Nagpure N.S."/>
            <person name="Pandey M."/>
            <person name="Agarwal S."/>
            <person name="Srivastava S."/>
            <person name="Singh M."/>
            <person name="Sahoo L."/>
            <person name="Jayasankar P."/>
            <person name="Meher P.K."/>
            <person name="Koringa P.G."/>
            <person name="Iquebal M.A."/>
            <person name="Das S.P."/>
            <person name="Bit A."/>
            <person name="Patnaik S."/>
            <person name="Patel N."/>
            <person name="Shah T.M."/>
            <person name="Hinsu A."/>
            <person name="Jena J.K."/>
        </authorList>
    </citation>
    <scope>NUCLEOTIDE SEQUENCE</scope>
    <source>
        <strain evidence="13">CIFAMagur01</strain>
        <tissue evidence="13">Testis</tissue>
    </source>
</reference>
<feature type="non-terminal residue" evidence="13">
    <location>
        <position position="1331"/>
    </location>
</feature>
<feature type="non-terminal residue" evidence="13">
    <location>
        <position position="1"/>
    </location>
</feature>
<feature type="region of interest" description="Disordered" evidence="9">
    <location>
        <begin position="402"/>
        <end position="421"/>
    </location>
</feature>
<dbReference type="InterPro" id="IPR046349">
    <property type="entry name" value="C1-like_sf"/>
</dbReference>
<dbReference type="PROSITE" id="PS50003">
    <property type="entry name" value="PH_DOMAIN"/>
    <property type="match status" value="1"/>
</dbReference>
<proteinExistence type="predicted"/>
<gene>
    <name evidence="13" type="ORF">DAT39_022127</name>
</gene>
<feature type="compositionally biased region" description="Acidic residues" evidence="9">
    <location>
        <begin position="893"/>
        <end position="904"/>
    </location>
</feature>
<evidence type="ECO:0000256" key="2">
    <source>
        <dbReference type="ARBA" id="ARBA00022490"/>
    </source>
</evidence>
<evidence type="ECO:0000313" key="13">
    <source>
        <dbReference type="EMBL" id="KAF5887852.1"/>
    </source>
</evidence>
<comment type="caution">
    <text evidence="13">The sequence shown here is derived from an EMBL/GenBank/DDBJ whole genome shotgun (WGS) entry which is preliminary data.</text>
</comment>
<feature type="region of interest" description="Disordered" evidence="9">
    <location>
        <begin position="1193"/>
        <end position="1331"/>
    </location>
</feature>
<evidence type="ECO:0000256" key="8">
    <source>
        <dbReference type="ARBA" id="ARBA00023054"/>
    </source>
</evidence>